<protein>
    <recommendedName>
        <fullName evidence="4">tRNA-splicing endonuclease subunit Sen2</fullName>
        <ecNumber evidence="4">4.6.1.16</ecNumber>
    </recommendedName>
</protein>
<feature type="active site" evidence="5">
    <location>
        <position position="417"/>
    </location>
</feature>
<evidence type="ECO:0000256" key="5">
    <source>
        <dbReference type="PIRSR" id="PIRSR011789-1"/>
    </source>
</evidence>
<dbReference type="GO" id="GO:0003676">
    <property type="term" value="F:nucleic acid binding"/>
    <property type="evidence" value="ECO:0007669"/>
    <property type="project" value="InterPro"/>
</dbReference>
<evidence type="ECO:0000256" key="1">
    <source>
        <dbReference type="ARBA" id="ARBA00008078"/>
    </source>
</evidence>
<dbReference type="NCBIfam" id="TIGR00324">
    <property type="entry name" value="endA"/>
    <property type="match status" value="1"/>
</dbReference>
<dbReference type="SUPFAM" id="SSF53032">
    <property type="entry name" value="tRNA-intron endonuclease catalytic domain-like"/>
    <property type="match status" value="1"/>
</dbReference>
<evidence type="ECO:0000313" key="9">
    <source>
        <dbReference type="Proteomes" id="UP000215127"/>
    </source>
</evidence>
<dbReference type="Pfam" id="PF01974">
    <property type="entry name" value="tRNA_int_endo"/>
    <property type="match status" value="1"/>
</dbReference>
<dbReference type="InterPro" id="IPR006677">
    <property type="entry name" value="tRNA_intron_Endonuc_cat-like"/>
</dbReference>
<evidence type="ECO:0000256" key="2">
    <source>
        <dbReference type="ARBA" id="ARBA00022694"/>
    </source>
</evidence>
<reference evidence="8 9" key="1">
    <citation type="submission" date="2016-06" db="EMBL/GenBank/DDBJ databases">
        <authorList>
            <person name="Kjaerup R.B."/>
            <person name="Dalgaard T.S."/>
            <person name="Juul-Madsen H.R."/>
        </authorList>
    </citation>
    <scope>NUCLEOTIDE SEQUENCE [LARGE SCALE GENOMIC DNA]</scope>
</reference>
<evidence type="ECO:0000259" key="7">
    <source>
        <dbReference type="Pfam" id="PF01974"/>
    </source>
</evidence>
<dbReference type="Gene3D" id="3.40.1350.10">
    <property type="match status" value="1"/>
</dbReference>
<feature type="compositionally biased region" description="Low complexity" evidence="6">
    <location>
        <begin position="245"/>
        <end position="256"/>
    </location>
</feature>
<feature type="compositionally biased region" description="Polar residues" evidence="6">
    <location>
        <begin position="12"/>
        <end position="44"/>
    </location>
</feature>
<comment type="similarity">
    <text evidence="1 4">Belongs to the tRNA-intron endonuclease family.</text>
</comment>
<dbReference type="Proteomes" id="UP000215127">
    <property type="component" value="Chromosome 8"/>
</dbReference>
<keyword evidence="2 4" id="KW-0819">tRNA processing</keyword>
<dbReference type="GO" id="GO:0000379">
    <property type="term" value="P:tRNA-type intron splice site recognition and cleavage"/>
    <property type="evidence" value="ECO:0007669"/>
    <property type="project" value="TreeGrafter"/>
</dbReference>
<dbReference type="AlphaFoldDB" id="A0A1X7S1G3"/>
<dbReference type="EMBL" id="LT853699">
    <property type="protein sequence ID" value="SMQ53485.1"/>
    <property type="molecule type" value="Genomic_DNA"/>
</dbReference>
<dbReference type="InterPro" id="IPR006676">
    <property type="entry name" value="tRNA_splic"/>
</dbReference>
<feature type="active site" evidence="5">
    <location>
        <position position="360"/>
    </location>
</feature>
<dbReference type="GO" id="GO:0005737">
    <property type="term" value="C:cytoplasm"/>
    <property type="evidence" value="ECO:0007669"/>
    <property type="project" value="TreeGrafter"/>
</dbReference>
<dbReference type="CDD" id="cd22363">
    <property type="entry name" value="tRNA-intron_lyase_C"/>
    <property type="match status" value="1"/>
</dbReference>
<proteinExistence type="inferred from homology"/>
<dbReference type="InterPro" id="IPR011856">
    <property type="entry name" value="tRNA_endonuc-like_dom_sf"/>
</dbReference>
<feature type="region of interest" description="Disordered" evidence="6">
    <location>
        <begin position="1"/>
        <end position="61"/>
    </location>
</feature>
<dbReference type="FunFam" id="3.40.1350.10:FF:000007">
    <property type="entry name" value="tRNA-splicing endonuclease subunit Sen2"/>
    <property type="match status" value="1"/>
</dbReference>
<dbReference type="STRING" id="1276538.A0A1X7S1G3"/>
<dbReference type="EC" id="4.6.1.16" evidence="4"/>
<dbReference type="PANTHER" id="PTHR21227">
    <property type="entry name" value="TRNA-SPLICING ENDONUCLEASE SUBUNIT SEN2"/>
    <property type="match status" value="1"/>
</dbReference>
<evidence type="ECO:0000256" key="4">
    <source>
        <dbReference type="PIRNR" id="PIRNR011789"/>
    </source>
</evidence>
<evidence type="ECO:0000256" key="3">
    <source>
        <dbReference type="ARBA" id="ARBA00023239"/>
    </source>
</evidence>
<sequence length="464" mass="52321">MSLPNGDIVAGTEQTSAQHAGSSNAEKPISTSETEIAVQNTSSPVPGVADPATPRKPARPKVKRPNYAFVHRNPLPLEVHPLPAFHPTNPLSLLRIAYAYLSLLISPPASHPTSLYIGYFSSETRSVHVTDPKHVRALWEMGFFGKGTLSRSEPSWVEREKARLKAKRVGGGTAEEATNARREKRRAFKLERARAEAEKIERQRKVEQGLLPLEALTLDEPTEVAGDIEPLIARSDDSEVTSHPAARAARSASVSSSEDEEQEIENQEHLQLTCEEAFFLSYGLGVLVIRTPSDSSRPPFSTSELLRQFDRTSTFPRKPATLDVPPDSQFMLNYVVYHHFRSLGWVVRPGIKFSIDYLLYYRGPVFSHAEFAVMIIPSYSDAYWNTEEGRSKRRIKEDSKDWWWLHCVNRVQSQVLKTLVLVYVDIPPRNEFTGAETLDIGGLLKGYKIREFVMKRWVANRSRD</sequence>
<dbReference type="InterPro" id="IPR016589">
    <property type="entry name" value="tRNA_splic_SEN2"/>
</dbReference>
<organism evidence="8 9">
    <name type="scientific">Zymoseptoria tritici (strain ST99CH_3D7)</name>
    <dbReference type="NCBI Taxonomy" id="1276538"/>
    <lineage>
        <taxon>Eukaryota</taxon>
        <taxon>Fungi</taxon>
        <taxon>Dikarya</taxon>
        <taxon>Ascomycota</taxon>
        <taxon>Pezizomycotina</taxon>
        <taxon>Dothideomycetes</taxon>
        <taxon>Dothideomycetidae</taxon>
        <taxon>Mycosphaerellales</taxon>
        <taxon>Mycosphaerellaceae</taxon>
        <taxon>Zymoseptoria</taxon>
    </lineage>
</organism>
<comment type="function">
    <text evidence="4">Constitutes one of the two catalytic subunit of the tRNA-splicing endonuclease complex, a complex responsible for identification and cleavage of the splice sites in pre-tRNA. It cleaves pre-tRNA at the 5'- and 3'-splice sites to release the intron. The products are an intron and two tRNA half-molecules bearing 2',3'-cyclic phosphate and 5'-OH termini. There are no conserved sequences at the splice sites, but the intron is invariably located at the same site in the gene, placing the splice sites an invariant distance from the constant structural features of the tRNA body.</text>
</comment>
<dbReference type="GO" id="GO:0000214">
    <property type="term" value="C:tRNA-intron endonuclease complex"/>
    <property type="evidence" value="ECO:0007669"/>
    <property type="project" value="UniProtKB-UniRule"/>
</dbReference>
<name>A0A1X7S1G3_ZYMT9</name>
<dbReference type="PIRSF" id="PIRSF011789">
    <property type="entry name" value="tRNA_splic_SEN2"/>
    <property type="match status" value="1"/>
</dbReference>
<accession>A0A1X7S1G3</accession>
<dbReference type="InterPro" id="IPR036167">
    <property type="entry name" value="tRNA_intron_Endo_cat-like_sf"/>
</dbReference>
<feature type="domain" description="tRNA intron endonuclease catalytic" evidence="7">
    <location>
        <begin position="330"/>
        <end position="425"/>
    </location>
</feature>
<evidence type="ECO:0000256" key="6">
    <source>
        <dbReference type="SAM" id="MobiDB-lite"/>
    </source>
</evidence>
<keyword evidence="3 4" id="KW-0456">Lyase</keyword>
<feature type="region of interest" description="Disordered" evidence="6">
    <location>
        <begin position="233"/>
        <end position="267"/>
    </location>
</feature>
<dbReference type="GO" id="GO:0000213">
    <property type="term" value="F:tRNA-intron lyase activity"/>
    <property type="evidence" value="ECO:0007669"/>
    <property type="project" value="UniProtKB-UniRule"/>
</dbReference>
<keyword evidence="9" id="KW-1185">Reference proteome</keyword>
<feature type="active site" evidence="5">
    <location>
        <position position="368"/>
    </location>
</feature>
<evidence type="ECO:0000313" key="8">
    <source>
        <dbReference type="EMBL" id="SMQ53485.1"/>
    </source>
</evidence>
<gene>
    <name evidence="8" type="ORF">ZT3D7_G8638</name>
</gene>
<dbReference type="PANTHER" id="PTHR21227:SF0">
    <property type="entry name" value="TRNA-SPLICING ENDONUCLEASE SUBUNIT SEN2"/>
    <property type="match status" value="1"/>
</dbReference>